<name>A0A1I2IBA2_9BACT</name>
<dbReference type="Pfam" id="PF00107">
    <property type="entry name" value="ADH_zinc_N"/>
    <property type="match status" value="1"/>
</dbReference>
<sequence>MIEPNLFPGHRVVVKELAEDPAEAIEHHMSLEPVDPPDPRRLGDTDVIIRIRSAAVGWVDLLMTSGQYQHMPPLPYTPGLEYAGEVAWLGAAVPPEQLQVGDPVLVDGLLSGPRSVGAYQAYGGFADYAVAPAEAVRRLPAGLDFDQACNLLGNYETAYHCLVACGQLQAGETVLIHGASGSTGLAAVHVAKLLGATVIATGRSDDKLAEVRAQGADHVINCKNLDGSPGVRRFRDEVKALTRGLGVDVVHDGVGGDISLESLRCVKFGGRFLIVGWAATPAVARGKGQRGAPNANMLPTNLIMMKGLTVRGCPTVLSTLHDPSIRAPRLATILQWVEEGRIRPHVSRVFPLTAFKEAMRAKWRGEIVGGCVLRP</sequence>
<dbReference type="PANTHER" id="PTHR43677">
    <property type="entry name" value="SHORT-CHAIN DEHYDROGENASE/REDUCTASE"/>
    <property type="match status" value="1"/>
</dbReference>
<accession>A0A1I2IBA2</accession>
<dbReference type="InterPro" id="IPR013154">
    <property type="entry name" value="ADH-like_N"/>
</dbReference>
<dbReference type="SMART" id="SM00829">
    <property type="entry name" value="PKS_ER"/>
    <property type="match status" value="1"/>
</dbReference>
<dbReference type="RefSeq" id="WP_096331898.1">
    <property type="nucleotide sequence ID" value="NZ_FOMX01000057.1"/>
</dbReference>
<dbReference type="InterPro" id="IPR036291">
    <property type="entry name" value="NAD(P)-bd_dom_sf"/>
</dbReference>
<dbReference type="SUPFAM" id="SSF51735">
    <property type="entry name" value="NAD(P)-binding Rossmann-fold domains"/>
    <property type="match status" value="1"/>
</dbReference>
<dbReference type="Gene3D" id="3.90.180.10">
    <property type="entry name" value="Medium-chain alcohol dehydrogenases, catalytic domain"/>
    <property type="match status" value="1"/>
</dbReference>
<dbReference type="OrthoDB" id="9805883at2"/>
<dbReference type="InterPro" id="IPR020843">
    <property type="entry name" value="ER"/>
</dbReference>
<dbReference type="InterPro" id="IPR011032">
    <property type="entry name" value="GroES-like_sf"/>
</dbReference>
<gene>
    <name evidence="2" type="ORF">SAMN02745121_08492</name>
</gene>
<dbReference type="STRING" id="54.SAMN02745121_08492"/>
<evidence type="ECO:0000313" key="2">
    <source>
        <dbReference type="EMBL" id="SFF38116.1"/>
    </source>
</evidence>
<dbReference type="GO" id="GO:0016491">
    <property type="term" value="F:oxidoreductase activity"/>
    <property type="evidence" value="ECO:0007669"/>
    <property type="project" value="InterPro"/>
</dbReference>
<dbReference type="AlphaFoldDB" id="A0A1I2IBA2"/>
<dbReference type="CDD" id="cd08241">
    <property type="entry name" value="QOR1"/>
    <property type="match status" value="1"/>
</dbReference>
<dbReference type="PANTHER" id="PTHR43677:SF4">
    <property type="entry name" value="QUINONE OXIDOREDUCTASE-LIKE PROTEIN 2"/>
    <property type="match status" value="1"/>
</dbReference>
<reference evidence="3" key="1">
    <citation type="submission" date="2016-10" db="EMBL/GenBank/DDBJ databases">
        <authorList>
            <person name="Varghese N."/>
            <person name="Submissions S."/>
        </authorList>
    </citation>
    <scope>NUCLEOTIDE SEQUENCE [LARGE SCALE GENOMIC DNA]</scope>
    <source>
        <strain evidence="3">ATCC 25963</strain>
    </source>
</reference>
<keyword evidence="3" id="KW-1185">Reference proteome</keyword>
<dbReference type="InterPro" id="IPR051397">
    <property type="entry name" value="Zn-ADH-like_protein"/>
</dbReference>
<proteinExistence type="predicted"/>
<feature type="domain" description="Enoyl reductase (ER)" evidence="1">
    <location>
        <begin position="28"/>
        <end position="373"/>
    </location>
</feature>
<dbReference type="Proteomes" id="UP000199400">
    <property type="component" value="Unassembled WGS sequence"/>
</dbReference>
<evidence type="ECO:0000313" key="3">
    <source>
        <dbReference type="Proteomes" id="UP000199400"/>
    </source>
</evidence>
<dbReference type="InterPro" id="IPR013149">
    <property type="entry name" value="ADH-like_C"/>
</dbReference>
<dbReference type="EMBL" id="FOMX01000057">
    <property type="protein sequence ID" value="SFF38116.1"/>
    <property type="molecule type" value="Genomic_DNA"/>
</dbReference>
<dbReference type="Gene3D" id="3.40.50.720">
    <property type="entry name" value="NAD(P)-binding Rossmann-like Domain"/>
    <property type="match status" value="1"/>
</dbReference>
<organism evidence="2 3">
    <name type="scientific">Nannocystis exedens</name>
    <dbReference type="NCBI Taxonomy" id="54"/>
    <lineage>
        <taxon>Bacteria</taxon>
        <taxon>Pseudomonadati</taxon>
        <taxon>Myxococcota</taxon>
        <taxon>Polyangia</taxon>
        <taxon>Nannocystales</taxon>
        <taxon>Nannocystaceae</taxon>
        <taxon>Nannocystis</taxon>
    </lineage>
</organism>
<protein>
    <submittedName>
        <fullName evidence="2">NADPH2:quinone reductase</fullName>
    </submittedName>
</protein>
<dbReference type="Pfam" id="PF08240">
    <property type="entry name" value="ADH_N"/>
    <property type="match status" value="1"/>
</dbReference>
<evidence type="ECO:0000259" key="1">
    <source>
        <dbReference type="SMART" id="SM00829"/>
    </source>
</evidence>
<dbReference type="SUPFAM" id="SSF50129">
    <property type="entry name" value="GroES-like"/>
    <property type="match status" value="1"/>
</dbReference>